<dbReference type="InterPro" id="IPR002491">
    <property type="entry name" value="ABC_transptr_periplasmic_BD"/>
</dbReference>
<evidence type="ECO:0000256" key="5">
    <source>
        <dbReference type="SAM" id="MobiDB-lite"/>
    </source>
</evidence>
<feature type="domain" description="Fe/B12 periplasmic-binding" evidence="6">
    <location>
        <begin position="79"/>
        <end position="336"/>
    </location>
</feature>
<keyword evidence="8" id="KW-1185">Reference proteome</keyword>
<dbReference type="PROSITE" id="PS50983">
    <property type="entry name" value="FE_B12_PBP"/>
    <property type="match status" value="1"/>
</dbReference>
<gene>
    <name evidence="7" type="ORF">J2Z66_008196</name>
</gene>
<evidence type="ECO:0000256" key="3">
    <source>
        <dbReference type="ARBA" id="ARBA00022448"/>
    </source>
</evidence>
<evidence type="ECO:0000259" key="6">
    <source>
        <dbReference type="PROSITE" id="PS50983"/>
    </source>
</evidence>
<evidence type="ECO:0000256" key="1">
    <source>
        <dbReference type="ARBA" id="ARBA00004196"/>
    </source>
</evidence>
<comment type="similarity">
    <text evidence="2">Belongs to the bacterial solute-binding protein 8 family.</text>
</comment>
<feature type="region of interest" description="Disordered" evidence="5">
    <location>
        <begin position="32"/>
        <end position="61"/>
    </location>
</feature>
<dbReference type="InterPro" id="IPR051313">
    <property type="entry name" value="Bact_iron-sidero_bind"/>
</dbReference>
<keyword evidence="3" id="KW-0813">Transport</keyword>
<comment type="subcellular location">
    <subcellularLocation>
        <location evidence="1">Cell envelope</location>
    </subcellularLocation>
</comment>
<dbReference type="EMBL" id="JAGGLB010000051">
    <property type="protein sequence ID" value="MBP1996548.1"/>
    <property type="molecule type" value="Genomic_DNA"/>
</dbReference>
<dbReference type="SUPFAM" id="SSF53807">
    <property type="entry name" value="Helical backbone' metal receptor"/>
    <property type="match status" value="1"/>
</dbReference>
<comment type="caution">
    <text evidence="7">The sequence shown here is derived from an EMBL/GenBank/DDBJ whole genome shotgun (WGS) entry which is preliminary data.</text>
</comment>
<dbReference type="Pfam" id="PF01497">
    <property type="entry name" value="Peripla_BP_2"/>
    <property type="match status" value="1"/>
</dbReference>
<dbReference type="RefSeq" id="WP_209979103.1">
    <property type="nucleotide sequence ID" value="NZ_JAGGLB010000051.1"/>
</dbReference>
<dbReference type="PANTHER" id="PTHR30532">
    <property type="entry name" value="IRON III DICITRATE-BINDING PERIPLASMIC PROTEIN"/>
    <property type="match status" value="1"/>
</dbReference>
<evidence type="ECO:0000256" key="2">
    <source>
        <dbReference type="ARBA" id="ARBA00008814"/>
    </source>
</evidence>
<dbReference type="PROSITE" id="PS51257">
    <property type="entry name" value="PROKAR_LIPOPROTEIN"/>
    <property type="match status" value="1"/>
</dbReference>
<dbReference type="Proteomes" id="UP001519287">
    <property type="component" value="Unassembled WGS sequence"/>
</dbReference>
<evidence type="ECO:0000256" key="4">
    <source>
        <dbReference type="ARBA" id="ARBA00022729"/>
    </source>
</evidence>
<keyword evidence="4" id="KW-0732">Signal</keyword>
<reference evidence="7 8" key="1">
    <citation type="submission" date="2021-03" db="EMBL/GenBank/DDBJ databases">
        <title>Genomic Encyclopedia of Type Strains, Phase IV (KMG-IV): sequencing the most valuable type-strain genomes for metagenomic binning, comparative biology and taxonomic classification.</title>
        <authorList>
            <person name="Goeker M."/>
        </authorList>
    </citation>
    <scope>NUCLEOTIDE SEQUENCE [LARGE SCALE GENOMIC DNA]</scope>
    <source>
        <strain evidence="7 8">DSM 26048</strain>
    </source>
</reference>
<evidence type="ECO:0000313" key="7">
    <source>
        <dbReference type="EMBL" id="MBP1996548.1"/>
    </source>
</evidence>
<name>A0ABS4J9L7_9BACL</name>
<feature type="compositionally biased region" description="Low complexity" evidence="5">
    <location>
        <begin position="35"/>
        <end position="61"/>
    </location>
</feature>
<organism evidence="7 8">
    <name type="scientific">Paenibacillus eucommiae</name>
    <dbReference type="NCBI Taxonomy" id="1355755"/>
    <lineage>
        <taxon>Bacteria</taxon>
        <taxon>Bacillati</taxon>
        <taxon>Bacillota</taxon>
        <taxon>Bacilli</taxon>
        <taxon>Bacillales</taxon>
        <taxon>Paenibacillaceae</taxon>
        <taxon>Paenibacillus</taxon>
    </lineage>
</organism>
<accession>A0ABS4J9L7</accession>
<dbReference type="Gene3D" id="3.40.50.1980">
    <property type="entry name" value="Nitrogenase molybdenum iron protein domain"/>
    <property type="match status" value="2"/>
</dbReference>
<proteinExistence type="inferred from homology"/>
<dbReference type="PANTHER" id="PTHR30532:SF26">
    <property type="entry name" value="IRON(3+)-HYDROXAMATE-BINDING PROTEIN FHUD"/>
    <property type="match status" value="1"/>
</dbReference>
<protein>
    <submittedName>
        <fullName evidence="7">Iron complex transport system substrate-binding protein</fullName>
    </submittedName>
</protein>
<sequence length="336" mass="36808">MQKRNGHIQSWGIALLMLVLLLSACGKNSDVKQDASSPTAAATLESTTSPAETTAPTETTPATKVVTTLHGDIEIPVKPLRIVTDDYLGSLIALGVKPIGTPGLHLKNLYFAEALAGVEDIGDYGNSSMEKIIDLHPDLIITAEDDEAKYNVLAKAAPTISVPYGELKNAHEELTYFGKLLGREAEAAAWLADYDDRIAKAKAKVDKAIPADATFTIFEDGEKSVYTYGDNFGRGGQPIYQALGRKPPAGIADEIMKKQWKELSMEMLASYAGDYLIITSNSRTLDDFKKDPVWSTLEAVKNDRVYVWKEERSWYYDPIAVLSQTEELAAWLSGEK</sequence>
<evidence type="ECO:0000313" key="8">
    <source>
        <dbReference type="Proteomes" id="UP001519287"/>
    </source>
</evidence>